<organism evidence="2 3">
    <name type="scientific">Caenorhabditis auriculariae</name>
    <dbReference type="NCBI Taxonomy" id="2777116"/>
    <lineage>
        <taxon>Eukaryota</taxon>
        <taxon>Metazoa</taxon>
        <taxon>Ecdysozoa</taxon>
        <taxon>Nematoda</taxon>
        <taxon>Chromadorea</taxon>
        <taxon>Rhabditida</taxon>
        <taxon>Rhabditina</taxon>
        <taxon>Rhabditomorpha</taxon>
        <taxon>Rhabditoidea</taxon>
        <taxon>Rhabditidae</taxon>
        <taxon>Peloderinae</taxon>
        <taxon>Caenorhabditis</taxon>
    </lineage>
</organism>
<dbReference type="AlphaFoldDB" id="A0A8S1H9T6"/>
<dbReference type="InterPro" id="IPR011009">
    <property type="entry name" value="Kinase-like_dom_sf"/>
</dbReference>
<dbReference type="EMBL" id="CAJGYM010000030">
    <property type="protein sequence ID" value="CAD6192869.1"/>
    <property type="molecule type" value="Genomic_DNA"/>
</dbReference>
<evidence type="ECO:0008006" key="4">
    <source>
        <dbReference type="Google" id="ProtNLM"/>
    </source>
</evidence>
<name>A0A8S1H9T6_9PELO</name>
<dbReference type="Proteomes" id="UP000835052">
    <property type="component" value="Unassembled WGS sequence"/>
</dbReference>
<evidence type="ECO:0000256" key="1">
    <source>
        <dbReference type="SAM" id="MobiDB-lite"/>
    </source>
</evidence>
<proteinExistence type="predicted"/>
<reference evidence="2" key="1">
    <citation type="submission" date="2020-10" db="EMBL/GenBank/DDBJ databases">
        <authorList>
            <person name="Kikuchi T."/>
        </authorList>
    </citation>
    <scope>NUCLEOTIDE SEQUENCE</scope>
    <source>
        <strain evidence="2">NKZ352</strain>
    </source>
</reference>
<keyword evidence="3" id="KW-1185">Reference proteome</keyword>
<dbReference type="Gene3D" id="3.30.200.20">
    <property type="entry name" value="Phosphorylase Kinase, domain 1"/>
    <property type="match status" value="1"/>
</dbReference>
<accession>A0A8S1H9T6</accession>
<protein>
    <recommendedName>
        <fullName evidence="4">Mitogen-activated protein kinase</fullName>
    </recommendedName>
</protein>
<sequence>MLVLDPDKRISVDEALRHDYLREYYAPHDEPVADKPVGVDAAEEAAVTIDDWRHLIWQEIQLFQASGRRLSYNSSNENRSLSDSSNGFMMGDESTTPMEESSSF</sequence>
<dbReference type="OrthoDB" id="192887at2759"/>
<feature type="region of interest" description="Disordered" evidence="1">
    <location>
        <begin position="72"/>
        <end position="104"/>
    </location>
</feature>
<dbReference type="SUPFAM" id="SSF56112">
    <property type="entry name" value="Protein kinase-like (PK-like)"/>
    <property type="match status" value="1"/>
</dbReference>
<feature type="compositionally biased region" description="Polar residues" evidence="1">
    <location>
        <begin position="93"/>
        <end position="104"/>
    </location>
</feature>
<dbReference type="Gene3D" id="1.10.510.10">
    <property type="entry name" value="Transferase(Phosphotransferase) domain 1"/>
    <property type="match status" value="1"/>
</dbReference>
<evidence type="ECO:0000313" key="3">
    <source>
        <dbReference type="Proteomes" id="UP000835052"/>
    </source>
</evidence>
<comment type="caution">
    <text evidence="2">The sequence shown here is derived from an EMBL/GenBank/DDBJ whole genome shotgun (WGS) entry which is preliminary data.</text>
</comment>
<gene>
    <name evidence="2" type="ORF">CAUJ_LOCUS8788</name>
</gene>
<feature type="compositionally biased region" description="Low complexity" evidence="1">
    <location>
        <begin position="73"/>
        <end position="86"/>
    </location>
</feature>
<evidence type="ECO:0000313" key="2">
    <source>
        <dbReference type="EMBL" id="CAD6192869.1"/>
    </source>
</evidence>